<evidence type="ECO:0000256" key="3">
    <source>
        <dbReference type="ARBA" id="ARBA00023002"/>
    </source>
</evidence>
<gene>
    <name evidence="6" type="ORF">SAMN02745158_03569</name>
</gene>
<keyword evidence="3" id="KW-0560">Oxidoreductase</keyword>
<dbReference type="GO" id="GO:0051539">
    <property type="term" value="F:4 iron, 4 sulfur cluster binding"/>
    <property type="evidence" value="ECO:0007669"/>
    <property type="project" value="UniProtKB-KW"/>
</dbReference>
<organism evidence="6 7">
    <name type="scientific">Lactonifactor longoviformis DSM 17459</name>
    <dbReference type="NCBI Taxonomy" id="1122155"/>
    <lineage>
        <taxon>Bacteria</taxon>
        <taxon>Bacillati</taxon>
        <taxon>Bacillota</taxon>
        <taxon>Clostridia</taxon>
        <taxon>Eubacteriales</taxon>
        <taxon>Clostridiaceae</taxon>
        <taxon>Lactonifactor</taxon>
    </lineage>
</organism>
<reference evidence="6 7" key="1">
    <citation type="submission" date="2016-11" db="EMBL/GenBank/DDBJ databases">
        <authorList>
            <person name="Jaros S."/>
            <person name="Januszkiewicz K."/>
            <person name="Wedrychowicz H."/>
        </authorList>
    </citation>
    <scope>NUCLEOTIDE SEQUENCE [LARGE SCALE GENOMIC DNA]</scope>
    <source>
        <strain evidence="6 7">DSM 17459</strain>
    </source>
</reference>
<dbReference type="SUPFAM" id="SSF51905">
    <property type="entry name" value="FAD/NAD(P)-binding domain"/>
    <property type="match status" value="1"/>
</dbReference>
<evidence type="ECO:0000256" key="1">
    <source>
        <dbReference type="ARBA" id="ARBA00022485"/>
    </source>
</evidence>
<dbReference type="InterPro" id="IPR039650">
    <property type="entry name" value="HdrA-like"/>
</dbReference>
<keyword evidence="1" id="KW-0004">4Fe-4S</keyword>
<evidence type="ECO:0000313" key="6">
    <source>
        <dbReference type="EMBL" id="SHF39431.1"/>
    </source>
</evidence>
<keyword evidence="7" id="KW-1185">Reference proteome</keyword>
<dbReference type="EMBL" id="FQVI01000025">
    <property type="protein sequence ID" value="SHF39431.1"/>
    <property type="molecule type" value="Genomic_DNA"/>
</dbReference>
<protein>
    <submittedName>
        <fullName evidence="6">FAD dependent oxidoreductase</fullName>
    </submittedName>
</protein>
<proteinExistence type="predicted"/>
<dbReference type="PANTHER" id="PTHR43498:SF1">
    <property type="entry name" value="COB--COM HETERODISULFIDE REDUCTASE IRON-SULFUR SUBUNIT A"/>
    <property type="match status" value="1"/>
</dbReference>
<dbReference type="STRING" id="1122155.SAMN02745158_03569"/>
<dbReference type="GO" id="GO:0046872">
    <property type="term" value="F:metal ion binding"/>
    <property type="evidence" value="ECO:0007669"/>
    <property type="project" value="UniProtKB-KW"/>
</dbReference>
<evidence type="ECO:0000313" key="7">
    <source>
        <dbReference type="Proteomes" id="UP000184245"/>
    </source>
</evidence>
<dbReference type="RefSeq" id="WP_072854134.1">
    <property type="nucleotide sequence ID" value="NZ_FQVI01000025.1"/>
</dbReference>
<name>A0A1M5BA41_9CLOT</name>
<dbReference type="GO" id="GO:0016491">
    <property type="term" value="F:oxidoreductase activity"/>
    <property type="evidence" value="ECO:0007669"/>
    <property type="project" value="UniProtKB-KW"/>
</dbReference>
<dbReference type="Proteomes" id="UP000184245">
    <property type="component" value="Unassembled WGS sequence"/>
</dbReference>
<accession>A0A1M5BA41</accession>
<keyword evidence="5" id="KW-0411">Iron-sulfur</keyword>
<keyword evidence="4" id="KW-0408">Iron</keyword>
<evidence type="ECO:0000256" key="4">
    <source>
        <dbReference type="ARBA" id="ARBA00023004"/>
    </source>
</evidence>
<dbReference type="Pfam" id="PF12831">
    <property type="entry name" value="FAD_oxidored"/>
    <property type="match status" value="1"/>
</dbReference>
<dbReference type="AlphaFoldDB" id="A0A1M5BA41"/>
<dbReference type="InterPro" id="IPR036188">
    <property type="entry name" value="FAD/NAD-bd_sf"/>
</dbReference>
<dbReference type="Gene3D" id="3.50.50.60">
    <property type="entry name" value="FAD/NAD(P)-binding domain"/>
    <property type="match status" value="1"/>
</dbReference>
<dbReference type="OrthoDB" id="9759982at2"/>
<evidence type="ECO:0000256" key="2">
    <source>
        <dbReference type="ARBA" id="ARBA00022723"/>
    </source>
</evidence>
<sequence>MARDQIVYDKKYDVIVCGGGTSGVAAAIAAARAGASTLLVERVGSLGGQLCFSGPPGFAFAHLFNPLGEQDAGGIIEEIHSRMLKEGHALPHLKPEHRLEAGYTFSYVDPDWFSITIFQMMEEAGVELLLHSLVVDVTKEEEKVTGIVVENTNGTVVIEGKIVIDCTGEGDIAVRAGAPYEYVDRNTVQPHTISFTMDGVDWEELMDWIHQNPDQLVWFEHTLPHWSDERKEEAHQKALEFYKTCKDPAMFGEMMGFIDFHKMGLETGEWHEFSGVGFFITPREGGHLQAHMQHSSQVPFVLTDDAWDLTKGEIECRRQNAIAIKFFRKYIPGFKNAYLTRMCPEMRLREGRRIMGDYRLTRDDVAEGKEFGDVIGKSHFKAGAHHTVDKNTIAQVEKVCPKDGGSYDIPYRCLVPQKAENLLVAGKHVSTDRDAYLRYLHQTMITGQAAGVAGALCSKKGVSPRELEGDVSELQKILKEQGAILDGTH</sequence>
<evidence type="ECO:0000256" key="5">
    <source>
        <dbReference type="ARBA" id="ARBA00023014"/>
    </source>
</evidence>
<keyword evidence="2" id="KW-0479">Metal-binding</keyword>
<dbReference type="PANTHER" id="PTHR43498">
    <property type="entry name" value="FERREDOXIN:COB-COM HETERODISULFIDE REDUCTASE SUBUNIT A"/>
    <property type="match status" value="1"/>
</dbReference>